<evidence type="ECO:0000259" key="1">
    <source>
        <dbReference type="PROSITE" id="PS50104"/>
    </source>
</evidence>
<dbReference type="InterPro" id="IPR000157">
    <property type="entry name" value="TIR_dom"/>
</dbReference>
<keyword evidence="3" id="KW-1185">Reference proteome</keyword>
<evidence type="ECO:0000313" key="2">
    <source>
        <dbReference type="EMBL" id="SFN57945.1"/>
    </source>
</evidence>
<dbReference type="EMBL" id="FOUT01000027">
    <property type="protein sequence ID" value="SFN57945.1"/>
    <property type="molecule type" value="Genomic_DNA"/>
</dbReference>
<organism evidence="2 3">
    <name type="scientific">Flavobacterium succinicans</name>
    <dbReference type="NCBI Taxonomy" id="29536"/>
    <lineage>
        <taxon>Bacteria</taxon>
        <taxon>Pseudomonadati</taxon>
        <taxon>Bacteroidota</taxon>
        <taxon>Flavobacteriia</taxon>
        <taxon>Flavobacteriales</taxon>
        <taxon>Flavobacteriaceae</taxon>
        <taxon>Flavobacterium</taxon>
    </lineage>
</organism>
<gene>
    <name evidence="2" type="ORF">SAMN05444143_1273</name>
</gene>
<dbReference type="Pfam" id="PF13676">
    <property type="entry name" value="TIR_2"/>
    <property type="match status" value="1"/>
</dbReference>
<feature type="domain" description="TIR" evidence="1">
    <location>
        <begin position="266"/>
        <end position="393"/>
    </location>
</feature>
<sequence>MSGFTKNQSNKVLEKSKKEFSNYLTKISILIPLNYDFEIIISLIHKYYPYEWRELNEISDYYKLKDKKLNVKNIKIRHIFPTSVEIIRELKIVKNILSKEFRSNHKLSFDIEKYKLDKQNFNIERLPKIKIIKDKIEKAKLKSQELEPNFLDKLIGIYEQKNTSQKDRVYIFNELERYYCDKTLFFFRKKVDTEYNFQLREMAFKHLQSLKHFAVLRSQKYMRIPSNNKKCRQFLKNIYSKEHFNIKSIPQELEYRIENSKEQKLKTYHFFISHSSNDFKQVQSVISYLNLNNKNVYCDWINDESYLKRNLIGESTISVIKKRLEQSDNILFIKSENSLASKWVKYELNYFQSLKKEIFEIDIEELKSNKFNFKKINDYWFVDPNYKEINLLN</sequence>
<reference evidence="3" key="1">
    <citation type="submission" date="2016-10" db="EMBL/GenBank/DDBJ databases">
        <authorList>
            <person name="Varghese N."/>
            <person name="Submissions S."/>
        </authorList>
    </citation>
    <scope>NUCLEOTIDE SEQUENCE [LARGE SCALE GENOMIC DNA]</scope>
    <source>
        <strain evidence="3">DSM 4002</strain>
    </source>
</reference>
<dbReference type="eggNOG" id="ENOG5030RCW">
    <property type="taxonomic scope" value="Bacteria"/>
</dbReference>
<dbReference type="RefSeq" id="WP_035718005.1">
    <property type="nucleotide sequence ID" value="NZ_FOUT01000027.1"/>
</dbReference>
<accession>A0A1I5A665</accession>
<dbReference type="Proteomes" id="UP000182961">
    <property type="component" value="Unassembled WGS sequence"/>
</dbReference>
<dbReference type="Gene3D" id="3.40.50.10140">
    <property type="entry name" value="Toll/interleukin-1 receptor homology (TIR) domain"/>
    <property type="match status" value="1"/>
</dbReference>
<dbReference type="SUPFAM" id="SSF52200">
    <property type="entry name" value="Toll/Interleukin receptor TIR domain"/>
    <property type="match status" value="1"/>
</dbReference>
<proteinExistence type="predicted"/>
<dbReference type="GO" id="GO:0007165">
    <property type="term" value="P:signal transduction"/>
    <property type="evidence" value="ECO:0007669"/>
    <property type="project" value="InterPro"/>
</dbReference>
<name>A0A1I5A665_9FLAO</name>
<dbReference type="AlphaFoldDB" id="A0A1I5A665"/>
<dbReference type="InterPro" id="IPR035897">
    <property type="entry name" value="Toll_tir_struct_dom_sf"/>
</dbReference>
<protein>
    <submittedName>
        <fullName evidence="2">TIR domain-containing protein</fullName>
    </submittedName>
</protein>
<dbReference type="PROSITE" id="PS50104">
    <property type="entry name" value="TIR"/>
    <property type="match status" value="1"/>
</dbReference>
<evidence type="ECO:0000313" key="3">
    <source>
        <dbReference type="Proteomes" id="UP000182961"/>
    </source>
</evidence>